<dbReference type="AlphaFoldDB" id="A0A2S5DG50"/>
<protein>
    <recommendedName>
        <fullName evidence="1">Integrase catalytic domain-containing protein</fullName>
    </recommendedName>
</protein>
<dbReference type="GO" id="GO:0015074">
    <property type="term" value="P:DNA integration"/>
    <property type="evidence" value="ECO:0007669"/>
    <property type="project" value="InterPro"/>
</dbReference>
<accession>A0A2S5DG50</accession>
<name>A0A2S5DG50_9NEIS</name>
<dbReference type="InterPro" id="IPR001584">
    <property type="entry name" value="Integrase_cat-core"/>
</dbReference>
<gene>
    <name evidence="2" type="ORF">C2I19_10830</name>
</gene>
<evidence type="ECO:0000259" key="1">
    <source>
        <dbReference type="Pfam" id="PF13683"/>
    </source>
</evidence>
<reference evidence="3" key="1">
    <citation type="submission" date="2018-02" db="EMBL/GenBank/DDBJ databases">
        <authorList>
            <person name="O'Hara-Hanley K."/>
            <person name="Soby S."/>
        </authorList>
    </citation>
    <scope>NUCLEOTIDE SEQUENCE [LARGE SCALE GENOMIC DNA]</scope>
    <source>
        <strain evidence="3">MWU14-2602</strain>
    </source>
</reference>
<dbReference type="EMBL" id="PQWB01000041">
    <property type="protein sequence ID" value="POZ61978.1"/>
    <property type="molecule type" value="Genomic_DNA"/>
</dbReference>
<comment type="caution">
    <text evidence="2">The sequence shown here is derived from an EMBL/GenBank/DDBJ whole genome shotgun (WGS) entry which is preliminary data.</text>
</comment>
<proteinExistence type="predicted"/>
<evidence type="ECO:0000313" key="3">
    <source>
        <dbReference type="Proteomes" id="UP000237082"/>
    </source>
</evidence>
<dbReference type="Pfam" id="PF13683">
    <property type="entry name" value="rve_3"/>
    <property type="match status" value="1"/>
</dbReference>
<evidence type="ECO:0000313" key="2">
    <source>
        <dbReference type="EMBL" id="POZ61978.1"/>
    </source>
</evidence>
<feature type="domain" description="Integrase catalytic" evidence="1">
    <location>
        <begin position="1"/>
        <end position="42"/>
    </location>
</feature>
<dbReference type="Proteomes" id="UP000237082">
    <property type="component" value="Unassembled WGS sequence"/>
</dbReference>
<organism evidence="2 3">
    <name type="scientific">Chromobacterium alticapitis</name>
    <dbReference type="NCBI Taxonomy" id="2073169"/>
    <lineage>
        <taxon>Bacteria</taxon>
        <taxon>Pseudomonadati</taxon>
        <taxon>Pseudomonadota</taxon>
        <taxon>Betaproteobacteria</taxon>
        <taxon>Neisseriales</taxon>
        <taxon>Chromobacteriaceae</taxon>
        <taxon>Chromobacterium</taxon>
    </lineage>
</organism>
<keyword evidence="3" id="KW-1185">Reference proteome</keyword>
<sequence>MQSGYVVSFNERLRNEYLNEHYFETPGEAGQSIAAWRDGYNWYAHVAQLSRIPPAVLVAQHHQQQGSTETNSTTIQAYDFSLRCLYGEWG</sequence>
<dbReference type="RefSeq" id="WP_103902709.1">
    <property type="nucleotide sequence ID" value="NZ_PQWB01000041.1"/>
</dbReference>